<keyword evidence="3" id="KW-0677">Repeat</keyword>
<dbReference type="OrthoDB" id="4748970at2759"/>
<dbReference type="OMA" id="SFYKHPQ"/>
<evidence type="ECO:0000259" key="13">
    <source>
        <dbReference type="PROSITE" id="PS50157"/>
    </source>
</evidence>
<feature type="domain" description="C2H2-type" evidence="13">
    <location>
        <begin position="50"/>
        <end position="80"/>
    </location>
</feature>
<gene>
    <name evidence="14" type="ordered locus">Ecym_2817</name>
</gene>
<evidence type="ECO:0000256" key="12">
    <source>
        <dbReference type="SAM" id="MobiDB-lite"/>
    </source>
</evidence>
<keyword evidence="5" id="KW-0862">Zinc</keyword>
<keyword evidence="9" id="KW-0539">Nucleus</keyword>
<feature type="domain" description="C2H2-type" evidence="13">
    <location>
        <begin position="135"/>
        <end position="160"/>
    </location>
</feature>
<feature type="domain" description="C2H2-type" evidence="13">
    <location>
        <begin position="109"/>
        <end position="132"/>
    </location>
</feature>
<feature type="domain" description="C2H2-type" evidence="13">
    <location>
        <begin position="164"/>
        <end position="186"/>
    </location>
</feature>
<dbReference type="InterPro" id="IPR013087">
    <property type="entry name" value="Znf_C2H2_type"/>
</dbReference>
<evidence type="ECO:0000256" key="5">
    <source>
        <dbReference type="ARBA" id="ARBA00022833"/>
    </source>
</evidence>
<keyword evidence="6" id="KW-0805">Transcription regulation</keyword>
<evidence type="ECO:0000256" key="9">
    <source>
        <dbReference type="ARBA" id="ARBA00023242"/>
    </source>
</evidence>
<dbReference type="RefSeq" id="XP_003645330.1">
    <property type="nucleotide sequence ID" value="XM_003645282.1"/>
</dbReference>
<dbReference type="GeneID" id="11468582"/>
<evidence type="ECO:0000256" key="4">
    <source>
        <dbReference type="ARBA" id="ARBA00022771"/>
    </source>
</evidence>
<dbReference type="HOGENOM" id="CLU_044102_0_0_1"/>
<dbReference type="Pfam" id="PF00096">
    <property type="entry name" value="zf-C2H2"/>
    <property type="match status" value="4"/>
</dbReference>
<comment type="subcellular location">
    <subcellularLocation>
        <location evidence="1">Nucleus</location>
    </subcellularLocation>
</comment>
<organism evidence="14 15">
    <name type="scientific">Eremothecium cymbalariae (strain CBS 270.75 / DBVPG 7215 / KCTC 17166 / NRRL Y-17582)</name>
    <name type="common">Yeast</name>
    <dbReference type="NCBI Taxonomy" id="931890"/>
    <lineage>
        <taxon>Eukaryota</taxon>
        <taxon>Fungi</taxon>
        <taxon>Dikarya</taxon>
        <taxon>Ascomycota</taxon>
        <taxon>Saccharomycotina</taxon>
        <taxon>Saccharomycetes</taxon>
        <taxon>Saccharomycetales</taxon>
        <taxon>Saccharomycetaceae</taxon>
        <taxon>Eremothecium</taxon>
    </lineage>
</organism>
<evidence type="ECO:0000256" key="6">
    <source>
        <dbReference type="ARBA" id="ARBA00023015"/>
    </source>
</evidence>
<keyword evidence="7" id="KW-0238">DNA-binding</keyword>
<keyword evidence="2" id="KW-0479">Metal-binding</keyword>
<evidence type="ECO:0000256" key="10">
    <source>
        <dbReference type="ARBA" id="ARBA00040434"/>
    </source>
</evidence>
<keyword evidence="15" id="KW-1185">Reference proteome</keyword>
<sequence>MDASELLGGFTDIPLKEIRDITLSRSSSATSLYSLSSVLSTSSSCRRKNYFCDYEGCDKSFNRPSLLTEHQVSVHQGIKPYKCTECDRAFVKKSHLERHFFSHSDKKPFSCSKCGKGVTTRQQLARHEITHTKSFVCTWEGCNQAFYKHPQLRSHVLSVHEKTLTCGHCSKTFQRPYRLKNHISKHHNPNCETKYQCNFPLCTKAFKTWSTLQQHIKDDHPKLPCAICGKQCVGEVGLSMHMTIHDESLVLKNWKCSVCSDLSFAKKADLLAHYMDSHKNEIPSEILEPQIEDHPMADIEPPNSINVEHIKNDNGDLSLRKPKRKRQMSELASISNEVKVMKFIESGRSALTLLLNTAGKKWVCPYLGCSRVFKSVDKYETHTSKHKIHELKMKLLEDKKNGFKVIEAEKNSKKATAGGASSENATHNDYS</sequence>
<evidence type="ECO:0000313" key="14">
    <source>
        <dbReference type="EMBL" id="AET38513.1"/>
    </source>
</evidence>
<dbReference type="PROSITE" id="PS50157">
    <property type="entry name" value="ZINC_FINGER_C2H2_2"/>
    <property type="match status" value="6"/>
</dbReference>
<protein>
    <recommendedName>
        <fullName evidence="10">Transcription factor IIIA</fullName>
    </recommendedName>
</protein>
<dbReference type="FunFam" id="3.30.160.60:FF:002391">
    <property type="entry name" value="Transcription factor IIIA"/>
    <property type="match status" value="1"/>
</dbReference>
<evidence type="ECO:0000256" key="7">
    <source>
        <dbReference type="ARBA" id="ARBA00023125"/>
    </source>
</evidence>
<dbReference type="SMART" id="SM00355">
    <property type="entry name" value="ZnF_C2H2"/>
    <property type="match status" value="9"/>
</dbReference>
<dbReference type="FunCoup" id="G8JQF0">
    <property type="interactions" value="43"/>
</dbReference>
<dbReference type="FunFam" id="3.30.160.60:FF:002343">
    <property type="entry name" value="Zinc finger protein 33A"/>
    <property type="match status" value="1"/>
</dbReference>
<name>G8JQF0_ERECY</name>
<evidence type="ECO:0000256" key="2">
    <source>
        <dbReference type="ARBA" id="ARBA00022723"/>
    </source>
</evidence>
<evidence type="ECO:0000256" key="11">
    <source>
        <dbReference type="PROSITE-ProRule" id="PRU00042"/>
    </source>
</evidence>
<feature type="compositionally biased region" description="Polar residues" evidence="12">
    <location>
        <begin position="419"/>
        <end position="431"/>
    </location>
</feature>
<dbReference type="PANTHER" id="PTHR23235:SF142">
    <property type="entry name" value="ZINC FINGER PROTEIN 384"/>
    <property type="match status" value="1"/>
</dbReference>
<dbReference type="GO" id="GO:0000978">
    <property type="term" value="F:RNA polymerase II cis-regulatory region sequence-specific DNA binding"/>
    <property type="evidence" value="ECO:0007669"/>
    <property type="project" value="TreeGrafter"/>
</dbReference>
<dbReference type="PANTHER" id="PTHR23235">
    <property type="entry name" value="KRUEPPEL-LIKE TRANSCRIPTION FACTOR"/>
    <property type="match status" value="1"/>
</dbReference>
<dbReference type="STRING" id="931890.G8JQF0"/>
<dbReference type="GO" id="GO:0000981">
    <property type="term" value="F:DNA-binding transcription factor activity, RNA polymerase II-specific"/>
    <property type="evidence" value="ECO:0007669"/>
    <property type="project" value="TreeGrafter"/>
</dbReference>
<proteinExistence type="predicted"/>
<feature type="region of interest" description="Disordered" evidence="12">
    <location>
        <begin position="411"/>
        <end position="431"/>
    </location>
</feature>
<evidence type="ECO:0000313" key="15">
    <source>
        <dbReference type="Proteomes" id="UP000006790"/>
    </source>
</evidence>
<accession>G8JQF0</accession>
<evidence type="ECO:0000256" key="8">
    <source>
        <dbReference type="ARBA" id="ARBA00023163"/>
    </source>
</evidence>
<keyword evidence="8" id="KW-0804">Transcription</keyword>
<dbReference type="PROSITE" id="PS00028">
    <property type="entry name" value="ZINC_FINGER_C2H2_1"/>
    <property type="match status" value="7"/>
</dbReference>
<dbReference type="KEGG" id="erc:Ecym_2817"/>
<dbReference type="InParanoid" id="G8JQF0"/>
<feature type="domain" description="C2H2-type" evidence="13">
    <location>
        <begin position="195"/>
        <end position="220"/>
    </location>
</feature>
<dbReference type="InterPro" id="IPR036236">
    <property type="entry name" value="Znf_C2H2_sf"/>
</dbReference>
<evidence type="ECO:0000256" key="1">
    <source>
        <dbReference type="ARBA" id="ARBA00004123"/>
    </source>
</evidence>
<keyword evidence="4 11" id="KW-0863">Zinc-finger</keyword>
<evidence type="ECO:0000256" key="3">
    <source>
        <dbReference type="ARBA" id="ARBA00022737"/>
    </source>
</evidence>
<reference evidence="15" key="1">
    <citation type="journal article" date="2012" name="G3 (Bethesda)">
        <title>Pichia sorbitophila, an interspecies yeast hybrid reveals early steps of genome resolution following polyploidization.</title>
        <authorList>
            <person name="Leh Louis V."/>
            <person name="Despons L."/>
            <person name="Friedrich A."/>
            <person name="Martin T."/>
            <person name="Durrens P."/>
            <person name="Casaregola S."/>
            <person name="Neuveglise C."/>
            <person name="Fairhead C."/>
            <person name="Marck C."/>
            <person name="Cruz J.A."/>
            <person name="Straub M.L."/>
            <person name="Kugler V."/>
            <person name="Sacerdot C."/>
            <person name="Uzunov Z."/>
            <person name="Thierry A."/>
            <person name="Weiss S."/>
            <person name="Bleykasten C."/>
            <person name="De Montigny J."/>
            <person name="Jacques N."/>
            <person name="Jung P."/>
            <person name="Lemaire M."/>
            <person name="Mallet S."/>
            <person name="Morel G."/>
            <person name="Richard G.F."/>
            <person name="Sarkar A."/>
            <person name="Savel G."/>
            <person name="Schacherer J."/>
            <person name="Seret M.L."/>
            <person name="Talla E."/>
            <person name="Samson G."/>
            <person name="Jubin C."/>
            <person name="Poulain J."/>
            <person name="Vacherie B."/>
            <person name="Barbe V."/>
            <person name="Pelletier E."/>
            <person name="Sherman D.J."/>
            <person name="Westhof E."/>
            <person name="Weissenbach J."/>
            <person name="Baret P.V."/>
            <person name="Wincker P."/>
            <person name="Gaillardin C."/>
            <person name="Dujon B."/>
            <person name="Souciet J.L."/>
        </authorList>
    </citation>
    <scope>NUCLEOTIDE SEQUENCE [LARGE SCALE GENOMIC DNA]</scope>
    <source>
        <strain evidence="15">CBS 270.75 / DBVPG 7215 / KCTC 17166 / NRRL Y-17582</strain>
    </source>
</reference>
<dbReference type="Gene3D" id="3.30.160.60">
    <property type="entry name" value="Classic Zinc Finger"/>
    <property type="match status" value="6"/>
</dbReference>
<dbReference type="SUPFAM" id="SSF57667">
    <property type="entry name" value="beta-beta-alpha zinc fingers"/>
    <property type="match status" value="4"/>
</dbReference>
<dbReference type="GO" id="GO:0008270">
    <property type="term" value="F:zinc ion binding"/>
    <property type="evidence" value="ECO:0007669"/>
    <property type="project" value="UniProtKB-KW"/>
</dbReference>
<dbReference type="AlphaFoldDB" id="G8JQF0"/>
<dbReference type="GO" id="GO:0005634">
    <property type="term" value="C:nucleus"/>
    <property type="evidence" value="ECO:0007669"/>
    <property type="project" value="UniProtKB-SubCell"/>
</dbReference>
<dbReference type="Proteomes" id="UP000006790">
    <property type="component" value="Chromosome 2"/>
</dbReference>
<feature type="domain" description="C2H2-type" evidence="13">
    <location>
        <begin position="81"/>
        <end position="108"/>
    </location>
</feature>
<dbReference type="EMBL" id="CP002498">
    <property type="protein sequence ID" value="AET38513.1"/>
    <property type="molecule type" value="Genomic_DNA"/>
</dbReference>
<dbReference type="eggNOG" id="KOG1721">
    <property type="taxonomic scope" value="Eukaryota"/>
</dbReference>